<evidence type="ECO:0000313" key="2">
    <source>
        <dbReference type="EMBL" id="PKG26177.1"/>
    </source>
</evidence>
<protein>
    <submittedName>
        <fullName evidence="2">Uncharacterized protein</fullName>
    </submittedName>
</protein>
<name>A0A2N0Z9L0_9BACI</name>
<keyword evidence="1" id="KW-0472">Membrane</keyword>
<gene>
    <name evidence="2" type="ORF">CWS20_25530</name>
</gene>
<evidence type="ECO:0000256" key="1">
    <source>
        <dbReference type="SAM" id="Phobius"/>
    </source>
</evidence>
<reference evidence="2 3" key="1">
    <citation type="journal article" date="2010" name="Int. J. Syst. Evol. Microbiol.">
        <title>Bacillus horneckiae sp. nov., isolated from a spacecraft-assembly clean room.</title>
        <authorList>
            <person name="Vaishampayan P."/>
            <person name="Probst A."/>
            <person name="Krishnamurthi S."/>
            <person name="Ghosh S."/>
            <person name="Osman S."/>
            <person name="McDowall A."/>
            <person name="Ruckmani A."/>
            <person name="Mayilraj S."/>
            <person name="Venkateswaran K."/>
        </authorList>
    </citation>
    <scope>NUCLEOTIDE SEQUENCE [LARGE SCALE GENOMIC DNA]</scope>
    <source>
        <strain evidence="3">1PO1SC</strain>
    </source>
</reference>
<organism evidence="2 3">
    <name type="scientific">Cytobacillus horneckiae</name>
    <dbReference type="NCBI Taxonomy" id="549687"/>
    <lineage>
        <taxon>Bacteria</taxon>
        <taxon>Bacillati</taxon>
        <taxon>Bacillota</taxon>
        <taxon>Bacilli</taxon>
        <taxon>Bacillales</taxon>
        <taxon>Bacillaceae</taxon>
        <taxon>Cytobacillus</taxon>
    </lineage>
</organism>
<keyword evidence="1" id="KW-1133">Transmembrane helix</keyword>
<evidence type="ECO:0000313" key="3">
    <source>
        <dbReference type="Proteomes" id="UP000233343"/>
    </source>
</evidence>
<dbReference type="RefSeq" id="WP_066192414.1">
    <property type="nucleotide sequence ID" value="NZ_PISD01000076.1"/>
</dbReference>
<comment type="caution">
    <text evidence="2">The sequence shown here is derived from an EMBL/GenBank/DDBJ whole genome shotgun (WGS) entry which is preliminary data.</text>
</comment>
<proteinExistence type="predicted"/>
<dbReference type="AlphaFoldDB" id="A0A2N0Z9L0"/>
<feature type="transmembrane region" description="Helical" evidence="1">
    <location>
        <begin position="6"/>
        <end position="23"/>
    </location>
</feature>
<dbReference type="Proteomes" id="UP000233343">
    <property type="component" value="Unassembled WGS sequence"/>
</dbReference>
<dbReference type="EMBL" id="PISD01000076">
    <property type="protein sequence ID" value="PKG26177.1"/>
    <property type="molecule type" value="Genomic_DNA"/>
</dbReference>
<keyword evidence="1" id="KW-0812">Transmembrane</keyword>
<accession>A0A2N0Z9L0</accession>
<sequence>MNESYLLIFLLVIPVAAITFYLLKKGRKNISEYDCEKNGQEHIIKNEVTPQKEELLNIDFPLLVNKTDPSVLKSGKIIEPNNKLKEYSNDLLRMVKSNTPHLSKGKEVYEVVFSETIQEELKKGTTKLMDSVNKEGYQRAMAVNERGRIIEHGNLKVQKYNPAQLKALAMNTLTVVVSQEHLQEIRKELEKIHLSLDRLISMRKNEYYGQAKGTYDYLKRAYTIYQNNEISERVMAQLESIYRENISSIYSIMKDLDDVTNQVSVLKKKVWMWQTKEQLTNLNKIVSEYIDYENLLNLYFMNVTGCIKLMELYGDSQAVIEHSIGNANQLIKLFEESKSQFLVELDSYSSEFKTRFTTDNYMLEKQRSIRKEISKVNSISNNFIKKSLPEPPEKLYLSVEDNEVVSVYKA</sequence>
<keyword evidence="3" id="KW-1185">Reference proteome</keyword>